<comment type="caution">
    <text evidence="1">The sequence shown here is derived from an EMBL/GenBank/DDBJ whole genome shotgun (WGS) entry which is preliminary data.</text>
</comment>
<name>A0A5J4ULY9_9EUKA</name>
<protein>
    <submittedName>
        <fullName evidence="1">Uncharacterized protein</fullName>
    </submittedName>
</protein>
<sequence length="114" mass="13181">MYFTPDEQKKFNEIIIEKGKRYCEQNEVDLNALSEKFAQGEENLQVHAMFIKDIDRAVGKPKLFLKDNVQGVSDILQPTKNYMCIDAETVEEHQREAQTQDDKSIYVQLLPLSG</sequence>
<proteinExistence type="predicted"/>
<evidence type="ECO:0000313" key="2">
    <source>
        <dbReference type="Proteomes" id="UP000324800"/>
    </source>
</evidence>
<evidence type="ECO:0000313" key="1">
    <source>
        <dbReference type="EMBL" id="KAA6370735.1"/>
    </source>
</evidence>
<gene>
    <name evidence="1" type="ORF">EZS28_033738</name>
</gene>
<dbReference type="Proteomes" id="UP000324800">
    <property type="component" value="Unassembled WGS sequence"/>
</dbReference>
<organism evidence="1 2">
    <name type="scientific">Streblomastix strix</name>
    <dbReference type="NCBI Taxonomy" id="222440"/>
    <lineage>
        <taxon>Eukaryota</taxon>
        <taxon>Metamonada</taxon>
        <taxon>Preaxostyla</taxon>
        <taxon>Oxymonadida</taxon>
        <taxon>Streblomastigidae</taxon>
        <taxon>Streblomastix</taxon>
    </lineage>
</organism>
<accession>A0A5J4ULY9</accession>
<reference evidence="1 2" key="1">
    <citation type="submission" date="2019-03" db="EMBL/GenBank/DDBJ databases">
        <title>Single cell metagenomics reveals metabolic interactions within the superorganism composed of flagellate Streblomastix strix and complex community of Bacteroidetes bacteria on its surface.</title>
        <authorList>
            <person name="Treitli S.C."/>
            <person name="Kolisko M."/>
            <person name="Husnik F."/>
            <person name="Keeling P."/>
            <person name="Hampl V."/>
        </authorList>
    </citation>
    <scope>NUCLEOTIDE SEQUENCE [LARGE SCALE GENOMIC DNA]</scope>
    <source>
        <strain evidence="1">ST1C</strain>
    </source>
</reference>
<dbReference type="EMBL" id="SNRW01015112">
    <property type="protein sequence ID" value="KAA6370735.1"/>
    <property type="molecule type" value="Genomic_DNA"/>
</dbReference>
<dbReference type="AlphaFoldDB" id="A0A5J4ULY9"/>